<keyword evidence="3 9" id="KW-0812">Transmembrane</keyword>
<feature type="transmembrane region" description="Helical" evidence="9">
    <location>
        <begin position="600"/>
        <end position="624"/>
    </location>
</feature>
<reference evidence="10 11" key="1">
    <citation type="journal article" date="2017" name="Elife">
        <title>Extensive horizontal gene transfer in cheese-associated bacteria.</title>
        <authorList>
            <person name="Bonham K.S."/>
            <person name="Wolfe B.E."/>
            <person name="Dutton R.J."/>
        </authorList>
    </citation>
    <scope>NUCLEOTIDE SEQUENCE [LARGE SCALE GENOMIC DNA]</scope>
    <source>
        <strain evidence="10 11">341_9</strain>
    </source>
</reference>
<evidence type="ECO:0008006" key="12">
    <source>
        <dbReference type="Google" id="ProtNLM"/>
    </source>
</evidence>
<keyword evidence="11" id="KW-1185">Reference proteome</keyword>
<feature type="compositionally biased region" description="Basic and acidic residues" evidence="8">
    <location>
        <begin position="176"/>
        <end position="185"/>
    </location>
</feature>
<comment type="subcellular location">
    <subcellularLocation>
        <location evidence="1">Cell membrane</location>
        <topology evidence="1">Multi-pass membrane protein</topology>
    </subcellularLocation>
</comment>
<dbReference type="GO" id="GO:0009252">
    <property type="term" value="P:peptidoglycan biosynthetic process"/>
    <property type="evidence" value="ECO:0007669"/>
    <property type="project" value="UniProtKB-KW"/>
</dbReference>
<organism evidence="10 11">
    <name type="scientific">Brachybacterium alimentarium</name>
    <dbReference type="NCBI Taxonomy" id="47845"/>
    <lineage>
        <taxon>Bacteria</taxon>
        <taxon>Bacillati</taxon>
        <taxon>Actinomycetota</taxon>
        <taxon>Actinomycetes</taxon>
        <taxon>Micrococcales</taxon>
        <taxon>Dermabacteraceae</taxon>
        <taxon>Brachybacterium</taxon>
    </lineage>
</organism>
<evidence type="ECO:0000256" key="7">
    <source>
        <dbReference type="ARBA" id="ARBA00023136"/>
    </source>
</evidence>
<dbReference type="GO" id="GO:0034204">
    <property type="term" value="P:lipid translocation"/>
    <property type="evidence" value="ECO:0007669"/>
    <property type="project" value="TreeGrafter"/>
</dbReference>
<feature type="transmembrane region" description="Helical" evidence="9">
    <location>
        <begin position="394"/>
        <end position="413"/>
    </location>
</feature>
<gene>
    <name evidence="10" type="ORF">CIK66_06870</name>
</gene>
<feature type="compositionally biased region" description="Basic and acidic residues" evidence="8">
    <location>
        <begin position="644"/>
        <end position="667"/>
    </location>
</feature>
<evidence type="ECO:0000256" key="2">
    <source>
        <dbReference type="ARBA" id="ARBA00022475"/>
    </source>
</evidence>
<feature type="transmembrane region" description="Helical" evidence="9">
    <location>
        <begin position="308"/>
        <end position="329"/>
    </location>
</feature>
<feature type="region of interest" description="Disordered" evidence="8">
    <location>
        <begin position="1"/>
        <end position="27"/>
    </location>
</feature>
<dbReference type="AlphaFoldDB" id="A0A2A3YL08"/>
<feature type="region of interest" description="Disordered" evidence="8">
    <location>
        <begin position="131"/>
        <end position="185"/>
    </location>
</feature>
<keyword evidence="5" id="KW-0573">Peptidoglycan synthesis</keyword>
<evidence type="ECO:0000256" key="4">
    <source>
        <dbReference type="ARBA" id="ARBA00022960"/>
    </source>
</evidence>
<dbReference type="InterPro" id="IPR004268">
    <property type="entry name" value="MurJ"/>
</dbReference>
<feature type="transmembrane region" description="Helical" evidence="9">
    <location>
        <begin position="350"/>
        <end position="374"/>
    </location>
</feature>
<feature type="transmembrane region" description="Helical" evidence="9">
    <location>
        <begin position="80"/>
        <end position="102"/>
    </location>
</feature>
<feature type="transmembrane region" description="Helical" evidence="9">
    <location>
        <begin position="39"/>
        <end position="60"/>
    </location>
</feature>
<dbReference type="Proteomes" id="UP000218598">
    <property type="component" value="Unassembled WGS sequence"/>
</dbReference>
<evidence type="ECO:0000256" key="8">
    <source>
        <dbReference type="SAM" id="MobiDB-lite"/>
    </source>
</evidence>
<proteinExistence type="predicted"/>
<keyword evidence="2" id="KW-1003">Cell membrane</keyword>
<evidence type="ECO:0000313" key="11">
    <source>
        <dbReference type="Proteomes" id="UP000218598"/>
    </source>
</evidence>
<accession>A0A2A3YL08</accession>
<evidence type="ECO:0000256" key="9">
    <source>
        <dbReference type="SAM" id="Phobius"/>
    </source>
</evidence>
<dbReference type="OrthoDB" id="4350032at2"/>
<feature type="transmembrane region" description="Helical" evidence="9">
    <location>
        <begin position="267"/>
        <end position="288"/>
    </location>
</feature>
<evidence type="ECO:0000313" key="10">
    <source>
        <dbReference type="EMBL" id="PCC39909.1"/>
    </source>
</evidence>
<keyword evidence="4" id="KW-0133">Cell shape</keyword>
<dbReference type="PANTHER" id="PTHR47019">
    <property type="entry name" value="LIPID II FLIPPASE MURJ"/>
    <property type="match status" value="1"/>
</dbReference>
<dbReference type="PANTHER" id="PTHR47019:SF1">
    <property type="entry name" value="LIPID II FLIPPASE MURJ"/>
    <property type="match status" value="1"/>
</dbReference>
<dbReference type="Pfam" id="PF03023">
    <property type="entry name" value="MurJ"/>
    <property type="match status" value="1"/>
</dbReference>
<dbReference type="GO" id="GO:0008360">
    <property type="term" value="P:regulation of cell shape"/>
    <property type="evidence" value="ECO:0007669"/>
    <property type="project" value="UniProtKB-KW"/>
</dbReference>
<protein>
    <recommendedName>
        <fullName evidence="12">Virulence factor MviN</fullName>
    </recommendedName>
</protein>
<feature type="transmembrane region" description="Helical" evidence="9">
    <location>
        <begin position="236"/>
        <end position="260"/>
    </location>
</feature>
<dbReference type="RefSeq" id="WP_096164344.1">
    <property type="nucleotide sequence ID" value="NZ_JBQCXU010000057.1"/>
</dbReference>
<comment type="caution">
    <text evidence="10">The sequence shown here is derived from an EMBL/GenBank/DDBJ whole genome shotgun (WGS) entry which is preliminary data.</text>
</comment>
<feature type="transmembrane region" description="Helical" evidence="9">
    <location>
        <begin position="193"/>
        <end position="216"/>
    </location>
</feature>
<dbReference type="GO" id="GO:0015648">
    <property type="term" value="F:lipid-linked peptidoglycan transporter activity"/>
    <property type="evidence" value="ECO:0007669"/>
    <property type="project" value="TreeGrafter"/>
</dbReference>
<dbReference type="EMBL" id="NRGR01000011">
    <property type="protein sequence ID" value="PCC39909.1"/>
    <property type="molecule type" value="Genomic_DNA"/>
</dbReference>
<dbReference type="InterPro" id="IPR051050">
    <property type="entry name" value="Lipid_II_flippase_MurJ/MviN"/>
</dbReference>
<feature type="transmembrane region" description="Helical" evidence="9">
    <location>
        <begin position="501"/>
        <end position="521"/>
    </location>
</feature>
<feature type="transmembrane region" description="Helical" evidence="9">
    <location>
        <begin position="473"/>
        <end position="492"/>
    </location>
</feature>
<evidence type="ECO:0000256" key="5">
    <source>
        <dbReference type="ARBA" id="ARBA00022984"/>
    </source>
</evidence>
<feature type="compositionally biased region" description="Low complexity" evidence="8">
    <location>
        <begin position="131"/>
        <end position="149"/>
    </location>
</feature>
<feature type="transmembrane region" description="Helical" evidence="9">
    <location>
        <begin position="434"/>
        <end position="453"/>
    </location>
</feature>
<evidence type="ECO:0000256" key="6">
    <source>
        <dbReference type="ARBA" id="ARBA00022989"/>
    </source>
</evidence>
<feature type="transmembrane region" description="Helical" evidence="9">
    <location>
        <begin position="567"/>
        <end position="588"/>
    </location>
</feature>
<name>A0A2A3YL08_9MICO</name>
<sequence>MNAGPSRDGSVAADAAESGRRPGPAGSGIGRAVLRGAGLILVITVVARIAGFVRYLVFGASVGAGDVGTAYSTANLLPNVLFEIVAGGALAAVVVPLIAGLVPERDSTRHAPDVDDPSDLDTAVLDETGLDPADAGSADAGPVDPAADGAEARAHDAGAAVPASRAPRAGSSGMEELPRRRDRRDGAARADQIVSALLTWTLLGTALLAAIVIAFAEPLARLLLSTEESVAGTVHLGAVLLRIFALQLPLYGITVVLAAYLQARKRFLWPAMMPLISSLVVMISYRVYSWLVPPVATSTTISEAAIGWLGWGTTAGVAVMAFPVVIAALRSGLRPRPTMVMPPQYGRRALALGGAGLGAVGAQQLVLGLVLLLAMRAGGTGTLPVFQYAQALYLLPYAVLVVPLVTAVFPHLSELRLVGDMTGFARVASDSVRTVMVVAVIGGAMLFAGSPALEQFFRLIDRAGATGVGSTSAALALGLAGYAVAIQCTRILSAALRARDALLVGSVGWGISAVLILLLVIPSPTRSAAEASTAFGITIAIGMALSALVGLARLSDILEPSGDLPRVRRAAILTPIALLVGGIPGMLLGKWLVTTDTSEIGAVASGIASGAVAALLAGAVMAAADPQFSLSILNRFRRGRRSGRRSEDDIGRRAEVQAADRPEERSVGRPAGGVALPRREEGDR</sequence>
<dbReference type="GeneID" id="95326951"/>
<dbReference type="GO" id="GO:0005886">
    <property type="term" value="C:plasma membrane"/>
    <property type="evidence" value="ECO:0007669"/>
    <property type="project" value="UniProtKB-SubCell"/>
</dbReference>
<keyword evidence="6 9" id="KW-1133">Transmembrane helix</keyword>
<feature type="region of interest" description="Disordered" evidence="8">
    <location>
        <begin position="641"/>
        <end position="684"/>
    </location>
</feature>
<evidence type="ECO:0000256" key="3">
    <source>
        <dbReference type="ARBA" id="ARBA00022692"/>
    </source>
</evidence>
<keyword evidence="7 9" id="KW-0472">Membrane</keyword>
<evidence type="ECO:0000256" key="1">
    <source>
        <dbReference type="ARBA" id="ARBA00004651"/>
    </source>
</evidence>
<feature type="transmembrane region" description="Helical" evidence="9">
    <location>
        <begin position="533"/>
        <end position="555"/>
    </location>
</feature>